<dbReference type="Proteomes" id="UP001500034">
    <property type="component" value="Unassembled WGS sequence"/>
</dbReference>
<evidence type="ECO:0000313" key="2">
    <source>
        <dbReference type="EMBL" id="GAA3977927.1"/>
    </source>
</evidence>
<gene>
    <name evidence="2" type="ORF">GCM10022384_29600</name>
</gene>
<feature type="compositionally biased region" description="Acidic residues" evidence="1">
    <location>
        <begin position="61"/>
        <end position="83"/>
    </location>
</feature>
<evidence type="ECO:0000256" key="1">
    <source>
        <dbReference type="SAM" id="MobiDB-lite"/>
    </source>
</evidence>
<feature type="region of interest" description="Disordered" evidence="1">
    <location>
        <begin position="1"/>
        <end position="106"/>
    </location>
</feature>
<feature type="region of interest" description="Disordered" evidence="1">
    <location>
        <begin position="185"/>
        <end position="273"/>
    </location>
</feature>
<keyword evidence="3" id="KW-1185">Reference proteome</keyword>
<protein>
    <submittedName>
        <fullName evidence="2">Uncharacterized protein</fullName>
    </submittedName>
</protein>
<accession>A0ABP7Q7X1</accession>
<reference evidence="3" key="1">
    <citation type="journal article" date="2019" name="Int. J. Syst. Evol. Microbiol.">
        <title>The Global Catalogue of Microorganisms (GCM) 10K type strain sequencing project: providing services to taxonomists for standard genome sequencing and annotation.</title>
        <authorList>
            <consortium name="The Broad Institute Genomics Platform"/>
            <consortium name="The Broad Institute Genome Sequencing Center for Infectious Disease"/>
            <person name="Wu L."/>
            <person name="Ma J."/>
        </authorList>
    </citation>
    <scope>NUCLEOTIDE SEQUENCE [LARGE SCALE GENOMIC DNA]</scope>
    <source>
        <strain evidence="3">JCM 17027</strain>
    </source>
</reference>
<feature type="compositionally biased region" description="Basic and acidic residues" evidence="1">
    <location>
        <begin position="51"/>
        <end position="60"/>
    </location>
</feature>
<name>A0ABP7Q7X1_9ACTN</name>
<feature type="compositionally biased region" description="Acidic residues" evidence="1">
    <location>
        <begin position="185"/>
        <end position="198"/>
    </location>
</feature>
<feature type="compositionally biased region" description="Basic and acidic residues" evidence="1">
    <location>
        <begin position="235"/>
        <end position="273"/>
    </location>
</feature>
<proteinExistence type="predicted"/>
<feature type="compositionally biased region" description="Basic and acidic residues" evidence="1">
    <location>
        <begin position="215"/>
        <end position="225"/>
    </location>
</feature>
<comment type="caution">
    <text evidence="2">The sequence shown here is derived from an EMBL/GenBank/DDBJ whole genome shotgun (WGS) entry which is preliminary data.</text>
</comment>
<dbReference type="EMBL" id="BAABCQ010000048">
    <property type="protein sequence ID" value="GAA3977927.1"/>
    <property type="molecule type" value="Genomic_DNA"/>
</dbReference>
<sequence length="273" mass="29084">MTGLAVPGTGSSTILPAVEQRRGSTSQPLEGAGFDPAFIPGLSSPVSGEPEDVRPEKAETEADDVTDAEDAAVGETPVEEPVEEPTGKSAEPDDAETPDGPVFEASDRRARIVADHKGVRLALDDQKCEFRWDEVGAVETETGRFGKRFTVTVHTPDRRWYPIEIEATSRSRFPEWESALDEVLDAYFDDGEAADDAEPEAKSEPEPDAETEAGDEAKSEAKSEPEPDAETEAEDAAKSDVKSATEAEAKSATEADAKSDTEADAKADVGGKE</sequence>
<organism evidence="2 3">
    <name type="scientific">Streptomyces marokkonensis</name>
    <dbReference type="NCBI Taxonomy" id="324855"/>
    <lineage>
        <taxon>Bacteria</taxon>
        <taxon>Bacillati</taxon>
        <taxon>Actinomycetota</taxon>
        <taxon>Actinomycetes</taxon>
        <taxon>Kitasatosporales</taxon>
        <taxon>Streptomycetaceae</taxon>
        <taxon>Streptomyces</taxon>
    </lineage>
</organism>
<evidence type="ECO:0000313" key="3">
    <source>
        <dbReference type="Proteomes" id="UP001500034"/>
    </source>
</evidence>